<dbReference type="GeneID" id="6137738"/>
<dbReference type="eggNOG" id="ENOG502ZBJH">
    <property type="taxonomic scope" value="Bacteria"/>
</dbReference>
<dbReference type="Pfam" id="PF06748">
    <property type="entry name" value="DUF1217"/>
    <property type="match status" value="3"/>
</dbReference>
<dbReference type="STRING" id="426355.Mrad2831_1710"/>
<dbReference type="PATRIC" id="fig|426355.14.peg.1754"/>
<dbReference type="EMBL" id="CP001001">
    <property type="protein sequence ID" value="ACB23705.1"/>
    <property type="molecule type" value="Genomic_DNA"/>
</dbReference>
<dbReference type="RefSeq" id="WP_012318693.1">
    <property type="nucleotide sequence ID" value="NC_010505.1"/>
</dbReference>
<dbReference type="Gene3D" id="1.10.3700.10">
    <property type="entry name" value="AGR C 984p-like"/>
    <property type="match status" value="3"/>
</dbReference>
<dbReference type="Proteomes" id="UP000006589">
    <property type="component" value="Chromosome"/>
</dbReference>
<organism evidence="1 2">
    <name type="scientific">Methylobacterium radiotolerans (strain ATCC 27329 / DSM 1819 / JCM 2831 / NBRC 15690 / NCIMB 10815 / 0-1)</name>
    <dbReference type="NCBI Taxonomy" id="426355"/>
    <lineage>
        <taxon>Bacteria</taxon>
        <taxon>Pseudomonadati</taxon>
        <taxon>Pseudomonadota</taxon>
        <taxon>Alphaproteobacteria</taxon>
        <taxon>Hyphomicrobiales</taxon>
        <taxon>Methylobacteriaceae</taxon>
        <taxon>Methylobacterium</taxon>
    </lineage>
</organism>
<gene>
    <name evidence="1" type="ordered locus">Mrad2831_1710</name>
</gene>
<proteinExistence type="predicted"/>
<dbReference type="InterPro" id="IPR010626">
    <property type="entry name" value="DUF1217"/>
</dbReference>
<dbReference type="SUPFAM" id="SSF158837">
    <property type="entry name" value="AGR C 984p-like"/>
    <property type="match status" value="3"/>
</dbReference>
<dbReference type="AlphaFoldDB" id="B1M7I0"/>
<evidence type="ECO:0000313" key="2">
    <source>
        <dbReference type="Proteomes" id="UP000006589"/>
    </source>
</evidence>
<evidence type="ECO:0008006" key="3">
    <source>
        <dbReference type="Google" id="ProtNLM"/>
    </source>
</evidence>
<sequence>MSSTYMDYTLISRDIAKSLKNKAAERAVANDTKYFSEHIGDVTSVDDFIGNARLFNFAMRAFGLEDMAYAKSFMKKVLLGEPDANGHVLVDRLQDTRYRDFANAFNFRSYGDDPSKPKTFDNPEVEAMLESVGANKTVDQQKLAYDNQTGRDTQYISDFAAYATSVDDIVSDPKLSSIVRATVGLPPASETADPATQAAEIASKFDAATFQNPAAVDAFIDEYLAMRKEGRKAIIDPYFRPSGTYANSDAETEKLAAYFRAKASTLQTAQDIVADTTLTDIVWSTLGLPATNASKDPKAQAALIAKNLDVASLRDPRTLSQFIDRFKDARVAARSATVDAYVRQTLEDDAGAQDQGTRLALYFKRQAGTIKSIYGILADKALAEVVRTTLGFPAEMARSNLDSQVAQISRKLDITTFQDPEKLDRFIRRFTIMWDAKNDTAAQPALSLFGGADGGFDTGVLLKLQSIRLGGH</sequence>
<dbReference type="InterPro" id="IPR023157">
    <property type="entry name" value="AGR-C-984p-like_sf"/>
</dbReference>
<dbReference type="OrthoDB" id="7824597at2"/>
<protein>
    <recommendedName>
        <fullName evidence="3">Flagellar protein</fullName>
    </recommendedName>
</protein>
<accession>B1M7I0</accession>
<evidence type="ECO:0000313" key="1">
    <source>
        <dbReference type="EMBL" id="ACB23705.1"/>
    </source>
</evidence>
<name>B1M7I0_METRJ</name>
<reference evidence="1 2" key="1">
    <citation type="submission" date="2008-03" db="EMBL/GenBank/DDBJ databases">
        <title>Complete sequence of chromosome of Methylobacterium radiotolerans JCM 2831.</title>
        <authorList>
            <consortium name="US DOE Joint Genome Institute"/>
            <person name="Copeland A."/>
            <person name="Lucas S."/>
            <person name="Lapidus A."/>
            <person name="Glavina del Rio T."/>
            <person name="Dalin E."/>
            <person name="Tice H."/>
            <person name="Bruce D."/>
            <person name="Goodwin L."/>
            <person name="Pitluck S."/>
            <person name="Kiss H."/>
            <person name="Brettin T."/>
            <person name="Detter J.C."/>
            <person name="Han C."/>
            <person name="Kuske C.R."/>
            <person name="Schmutz J."/>
            <person name="Larimer F."/>
            <person name="Land M."/>
            <person name="Hauser L."/>
            <person name="Kyrpides N."/>
            <person name="Mikhailova N."/>
            <person name="Marx C.J."/>
            <person name="Richardson P."/>
        </authorList>
    </citation>
    <scope>NUCLEOTIDE SEQUENCE [LARGE SCALE GENOMIC DNA]</scope>
    <source>
        <strain evidence="2">ATCC 27329 / DSM 1819 / JCM 2831 / NBRC 15690 / NCIMB 10815 / 0-1</strain>
    </source>
</reference>
<dbReference type="KEGG" id="mrd:Mrad2831_1710"/>
<dbReference type="HOGENOM" id="CLU_658571_0_0_5"/>